<dbReference type="GeneID" id="72009591"/>
<reference evidence="1 2" key="1">
    <citation type="journal article" date="2021" name="Environ. Microbiol.">
        <title>Gene family expansions and transcriptome signatures uncover fungal adaptations to wood decay.</title>
        <authorList>
            <person name="Hage H."/>
            <person name="Miyauchi S."/>
            <person name="Viragh M."/>
            <person name="Drula E."/>
            <person name="Min B."/>
            <person name="Chaduli D."/>
            <person name="Navarro D."/>
            <person name="Favel A."/>
            <person name="Norest M."/>
            <person name="Lesage-Meessen L."/>
            <person name="Balint B."/>
            <person name="Merenyi Z."/>
            <person name="de Eugenio L."/>
            <person name="Morin E."/>
            <person name="Martinez A.T."/>
            <person name="Baldrian P."/>
            <person name="Stursova M."/>
            <person name="Martinez M.J."/>
            <person name="Novotny C."/>
            <person name="Magnuson J.K."/>
            <person name="Spatafora J.W."/>
            <person name="Maurice S."/>
            <person name="Pangilinan J."/>
            <person name="Andreopoulos W."/>
            <person name="LaButti K."/>
            <person name="Hundley H."/>
            <person name="Na H."/>
            <person name="Kuo A."/>
            <person name="Barry K."/>
            <person name="Lipzen A."/>
            <person name="Henrissat B."/>
            <person name="Riley R."/>
            <person name="Ahrendt S."/>
            <person name="Nagy L.G."/>
            <person name="Grigoriev I.V."/>
            <person name="Martin F."/>
            <person name="Rosso M.N."/>
        </authorList>
    </citation>
    <scope>NUCLEOTIDE SEQUENCE [LARGE SCALE GENOMIC DNA]</scope>
    <source>
        <strain evidence="1 2">CIRM-BRFM 1785</strain>
    </source>
</reference>
<gene>
    <name evidence="1" type="ORF">C8Q71DRAFT_904638</name>
</gene>
<organism evidence="1 2">
    <name type="scientific">Rhodofomes roseus</name>
    <dbReference type="NCBI Taxonomy" id="34475"/>
    <lineage>
        <taxon>Eukaryota</taxon>
        <taxon>Fungi</taxon>
        <taxon>Dikarya</taxon>
        <taxon>Basidiomycota</taxon>
        <taxon>Agaricomycotina</taxon>
        <taxon>Agaricomycetes</taxon>
        <taxon>Polyporales</taxon>
        <taxon>Rhodofomes</taxon>
    </lineage>
</organism>
<dbReference type="Proteomes" id="UP000814176">
    <property type="component" value="Unassembled WGS sequence"/>
</dbReference>
<dbReference type="RefSeq" id="XP_047783323.1">
    <property type="nucleotide sequence ID" value="XM_047928859.1"/>
</dbReference>
<dbReference type="EMBL" id="JADCUA010000003">
    <property type="protein sequence ID" value="KAH9842024.1"/>
    <property type="molecule type" value="Genomic_DNA"/>
</dbReference>
<sequence>MPRAGLLRRISPLLVTAYLLFHGLTWMWVGMQFLCGSSLVSSFIPFCGVVKPNLTVWAALPLLLGSQSNGMEQVLNQTNAHSDIVVDLLDARVASVDLSILVHSSSLEYRIEISSLIEQLAHDALDLNRGLQHLSAKIAAGFDRITLTNEHLYRLLRSSSGHDSSVRPCDPPPLSGGTQACLLQRSYPDVTRAYERALQTYEFVLRELMQTSAVALSKAAIFDADLVATMNVIALEKFSVEGARKDLGLGWLWSLLGGSRHEFVNLARNEHVLQRVGDYSARSLRYVRTIQDILEGMERHLEELRLVAAGALVAEPASPEVVLQMLARGFERLGSARAGVTERRIPTPMVEGS</sequence>
<protein>
    <submittedName>
        <fullName evidence="1">Uncharacterized protein</fullName>
    </submittedName>
</protein>
<accession>A0ABQ8KU01</accession>
<evidence type="ECO:0000313" key="2">
    <source>
        <dbReference type="Proteomes" id="UP000814176"/>
    </source>
</evidence>
<evidence type="ECO:0000313" key="1">
    <source>
        <dbReference type="EMBL" id="KAH9842024.1"/>
    </source>
</evidence>
<comment type="caution">
    <text evidence="1">The sequence shown here is derived from an EMBL/GenBank/DDBJ whole genome shotgun (WGS) entry which is preliminary data.</text>
</comment>
<keyword evidence="2" id="KW-1185">Reference proteome</keyword>
<name>A0ABQ8KU01_9APHY</name>
<proteinExistence type="predicted"/>